<dbReference type="Proteomes" id="UP001169764">
    <property type="component" value="Unassembled WGS sequence"/>
</dbReference>
<dbReference type="Gene3D" id="3.40.50.1970">
    <property type="match status" value="1"/>
</dbReference>
<evidence type="ECO:0000259" key="4">
    <source>
        <dbReference type="Pfam" id="PF25137"/>
    </source>
</evidence>
<gene>
    <name evidence="5" type="ORF">Q4F19_06690</name>
</gene>
<keyword evidence="2" id="KW-0560">Oxidoreductase</keyword>
<keyword evidence="6" id="KW-1185">Reference proteome</keyword>
<protein>
    <submittedName>
        <fullName evidence="5">Iron-containing alcohol dehydrogenase family protein</fullName>
    </submittedName>
</protein>
<proteinExistence type="inferred from homology"/>
<dbReference type="InterPro" id="IPR001670">
    <property type="entry name" value="ADH_Fe/GldA"/>
</dbReference>
<evidence type="ECO:0000256" key="2">
    <source>
        <dbReference type="ARBA" id="ARBA00023002"/>
    </source>
</evidence>
<comment type="similarity">
    <text evidence="1">Belongs to the iron-containing alcohol dehydrogenase family.</text>
</comment>
<name>A0ABT8Y6X2_9SPHN</name>
<dbReference type="RefSeq" id="WP_303540917.1">
    <property type="nucleotide sequence ID" value="NZ_JAUOTP010000002.1"/>
</dbReference>
<evidence type="ECO:0000313" key="6">
    <source>
        <dbReference type="Proteomes" id="UP001169764"/>
    </source>
</evidence>
<dbReference type="Gene3D" id="1.20.1090.10">
    <property type="entry name" value="Dehydroquinate synthase-like - alpha domain"/>
    <property type="match status" value="1"/>
</dbReference>
<dbReference type="CDD" id="cd14866">
    <property type="entry name" value="Fe-ADH-like"/>
    <property type="match status" value="1"/>
</dbReference>
<dbReference type="PANTHER" id="PTHR11496">
    <property type="entry name" value="ALCOHOL DEHYDROGENASE"/>
    <property type="match status" value="1"/>
</dbReference>
<organism evidence="5 6">
    <name type="scientific">Sphingomonas natans</name>
    <dbReference type="NCBI Taxonomy" id="3063330"/>
    <lineage>
        <taxon>Bacteria</taxon>
        <taxon>Pseudomonadati</taxon>
        <taxon>Pseudomonadota</taxon>
        <taxon>Alphaproteobacteria</taxon>
        <taxon>Sphingomonadales</taxon>
        <taxon>Sphingomonadaceae</taxon>
        <taxon>Sphingomonas</taxon>
    </lineage>
</organism>
<feature type="domain" description="Fe-containing alcohol dehydrogenase-like C-terminal" evidence="4">
    <location>
        <begin position="201"/>
        <end position="388"/>
    </location>
</feature>
<accession>A0ABT8Y6X2</accession>
<dbReference type="Pfam" id="PF00465">
    <property type="entry name" value="Fe-ADH"/>
    <property type="match status" value="1"/>
</dbReference>
<evidence type="ECO:0000256" key="1">
    <source>
        <dbReference type="ARBA" id="ARBA00007358"/>
    </source>
</evidence>
<dbReference type="InterPro" id="IPR039697">
    <property type="entry name" value="Alcohol_dehydrogenase_Fe"/>
</dbReference>
<sequence>MMLSFRHSPSPTRVSYGESCIEQIAGELKRAGCSRAVILSGRTLARSEPGVSTLKAALGDLCVGSFDGVAEHSPVSAVQALVEMLREVNADALVALGGGSAVVSARAAAIMLGEGKEASELCTVFEPGKPPRSPKLAAPKIPQFIVPTTPTTAYAKAGAAVTTGEAGRRLSLFDPKARAQAIFFDPRFFAATPAGLIRDAALDAFGAAVQGLESKSRQPIADAMLLQAIRLIRRNLALIEDAANAEPRGELMLAALMVGQGTDVTAGGLASAIGHSVGSRFHVANGVVNAIMLPHTLRFNASATEGRLTDLAEVLGVSTASDGLASGIADACAGFFASLGVPSRLRDIGIAREDLPSIRDTASGDWFYTQNPLAVTPETCLSLMEQAW</sequence>
<evidence type="ECO:0000313" key="5">
    <source>
        <dbReference type="EMBL" id="MDO6414063.1"/>
    </source>
</evidence>
<evidence type="ECO:0000259" key="3">
    <source>
        <dbReference type="Pfam" id="PF00465"/>
    </source>
</evidence>
<dbReference type="PANTHER" id="PTHR11496:SF102">
    <property type="entry name" value="ALCOHOL DEHYDROGENASE 4"/>
    <property type="match status" value="1"/>
</dbReference>
<feature type="domain" description="Alcohol dehydrogenase iron-type/glycerol dehydrogenase GldA" evidence="3">
    <location>
        <begin position="11"/>
        <end position="186"/>
    </location>
</feature>
<dbReference type="EMBL" id="JAUOTP010000002">
    <property type="protein sequence ID" value="MDO6414063.1"/>
    <property type="molecule type" value="Genomic_DNA"/>
</dbReference>
<reference evidence="5" key="1">
    <citation type="submission" date="2023-07" db="EMBL/GenBank/DDBJ databases">
        <authorList>
            <person name="Kim M."/>
        </authorList>
    </citation>
    <scope>NUCLEOTIDE SEQUENCE</scope>
    <source>
        <strain evidence="5">BIUV-7</strain>
    </source>
</reference>
<dbReference type="InterPro" id="IPR056798">
    <property type="entry name" value="ADH_Fe_C"/>
</dbReference>
<comment type="caution">
    <text evidence="5">The sequence shown here is derived from an EMBL/GenBank/DDBJ whole genome shotgun (WGS) entry which is preliminary data.</text>
</comment>
<dbReference type="SUPFAM" id="SSF56796">
    <property type="entry name" value="Dehydroquinate synthase-like"/>
    <property type="match status" value="1"/>
</dbReference>
<dbReference type="Pfam" id="PF25137">
    <property type="entry name" value="ADH_Fe_C"/>
    <property type="match status" value="1"/>
</dbReference>